<dbReference type="EMBL" id="CAJFDH010000001">
    <property type="protein sequence ID" value="CAD5207337.1"/>
    <property type="molecule type" value="Genomic_DNA"/>
</dbReference>
<gene>
    <name evidence="3" type="ORF">BOKJ2_LOCUS2021</name>
</gene>
<feature type="chain" id="PRO_5036220796" evidence="2">
    <location>
        <begin position="27"/>
        <end position="208"/>
    </location>
</feature>
<feature type="signal peptide" evidence="2">
    <location>
        <begin position="1"/>
        <end position="26"/>
    </location>
</feature>
<dbReference type="EMBL" id="CAJFCW020000001">
    <property type="protein sequence ID" value="CAG9085234.1"/>
    <property type="molecule type" value="Genomic_DNA"/>
</dbReference>
<evidence type="ECO:0000313" key="3">
    <source>
        <dbReference type="EMBL" id="CAD5207337.1"/>
    </source>
</evidence>
<sequence>MNCLKITMIFILLSLLQVQFPVECRAFRQGGQGTAIRRPVGRPGYQGRVVQSRVPVRRHVHGHVPVAHGHIHGAVVHPHVHVPVVHAHVPVVHPHVHVSVVHPHVHVPVVVPHAHVAPGFCWGCHRTYFVGGGALLGALILIGGLFVILWCCGVFMSCCATHEEPVVVYNSYEPPVAYNTCENVMVEPAGPTPPPPSSRKQIVMVEKA</sequence>
<accession>A0A811JV45</accession>
<organism evidence="3 4">
    <name type="scientific">Bursaphelenchus okinawaensis</name>
    <dbReference type="NCBI Taxonomy" id="465554"/>
    <lineage>
        <taxon>Eukaryota</taxon>
        <taxon>Metazoa</taxon>
        <taxon>Ecdysozoa</taxon>
        <taxon>Nematoda</taxon>
        <taxon>Chromadorea</taxon>
        <taxon>Rhabditida</taxon>
        <taxon>Tylenchina</taxon>
        <taxon>Tylenchomorpha</taxon>
        <taxon>Aphelenchoidea</taxon>
        <taxon>Aphelenchoididae</taxon>
        <taxon>Bursaphelenchus</taxon>
    </lineage>
</organism>
<feature type="transmembrane region" description="Helical" evidence="1">
    <location>
        <begin position="128"/>
        <end position="152"/>
    </location>
</feature>
<dbReference type="Proteomes" id="UP000614601">
    <property type="component" value="Unassembled WGS sequence"/>
</dbReference>
<keyword evidence="1" id="KW-0812">Transmembrane</keyword>
<evidence type="ECO:0000313" key="4">
    <source>
        <dbReference type="Proteomes" id="UP000614601"/>
    </source>
</evidence>
<reference evidence="3" key="1">
    <citation type="submission" date="2020-09" db="EMBL/GenBank/DDBJ databases">
        <authorList>
            <person name="Kikuchi T."/>
        </authorList>
    </citation>
    <scope>NUCLEOTIDE SEQUENCE</scope>
    <source>
        <strain evidence="3">SH1</strain>
    </source>
</reference>
<dbReference type="Proteomes" id="UP000783686">
    <property type="component" value="Unassembled WGS sequence"/>
</dbReference>
<name>A0A811JV45_9BILA</name>
<keyword evidence="1" id="KW-1133">Transmembrane helix</keyword>
<evidence type="ECO:0000256" key="1">
    <source>
        <dbReference type="SAM" id="Phobius"/>
    </source>
</evidence>
<proteinExistence type="predicted"/>
<comment type="caution">
    <text evidence="3">The sequence shown here is derived from an EMBL/GenBank/DDBJ whole genome shotgun (WGS) entry which is preliminary data.</text>
</comment>
<keyword evidence="1" id="KW-0472">Membrane</keyword>
<evidence type="ECO:0000256" key="2">
    <source>
        <dbReference type="SAM" id="SignalP"/>
    </source>
</evidence>
<protein>
    <submittedName>
        <fullName evidence="3">Uncharacterized protein</fullName>
    </submittedName>
</protein>
<dbReference type="AlphaFoldDB" id="A0A811JV45"/>
<keyword evidence="2" id="KW-0732">Signal</keyword>
<keyword evidence="4" id="KW-1185">Reference proteome</keyword>